<organism evidence="11 12">
    <name type="scientific">Actinomadura livida</name>
    <dbReference type="NCBI Taxonomy" id="79909"/>
    <lineage>
        <taxon>Bacteria</taxon>
        <taxon>Bacillati</taxon>
        <taxon>Actinomycetota</taxon>
        <taxon>Actinomycetes</taxon>
        <taxon>Streptosporangiales</taxon>
        <taxon>Thermomonosporaceae</taxon>
        <taxon>Actinomadura</taxon>
    </lineage>
</organism>
<feature type="transmembrane region" description="Helical" evidence="7">
    <location>
        <begin position="132"/>
        <end position="155"/>
    </location>
</feature>
<feature type="transmembrane region" description="Helical" evidence="7">
    <location>
        <begin position="99"/>
        <end position="120"/>
    </location>
</feature>
<dbReference type="EMBL" id="BAAAHD010000025">
    <property type="protein sequence ID" value="GAA0565471.1"/>
    <property type="molecule type" value="Genomic_DNA"/>
</dbReference>
<reference evidence="13" key="2">
    <citation type="journal article" date="2019" name="Int. J. Syst. Evol. Microbiol.">
        <title>The Global Catalogue of Microorganisms (GCM) 10K type strain sequencing project: providing services to taxonomists for standard genome sequencing and annotation.</title>
        <authorList>
            <consortium name="The Broad Institute Genomics Platform"/>
            <consortium name="The Broad Institute Genome Sequencing Center for Infectious Disease"/>
            <person name="Wu L."/>
            <person name="Ma J."/>
        </authorList>
    </citation>
    <scope>NUCLEOTIDE SEQUENCE [LARGE SCALE GENOMIC DNA]</scope>
    <source>
        <strain evidence="13">JCM 10667</strain>
    </source>
</reference>
<keyword evidence="13" id="KW-1185">Reference proteome</keyword>
<dbReference type="Proteomes" id="UP000549343">
    <property type="component" value="Unassembled WGS sequence"/>
</dbReference>
<dbReference type="Proteomes" id="UP001501427">
    <property type="component" value="Unassembled WGS sequence"/>
</dbReference>
<protein>
    <submittedName>
        <fullName evidence="10">ABC transporter permease</fullName>
    </submittedName>
    <submittedName>
        <fullName evidence="11">Peptide/nickel transport system permease protein</fullName>
    </submittedName>
</protein>
<dbReference type="InterPro" id="IPR050366">
    <property type="entry name" value="BP-dependent_transpt_permease"/>
</dbReference>
<comment type="similarity">
    <text evidence="7">Belongs to the binding-protein-dependent transport system permease family.</text>
</comment>
<feature type="transmembrane region" description="Helical" evidence="7">
    <location>
        <begin position="36"/>
        <end position="55"/>
    </location>
</feature>
<accession>A0A7W7ICT1</accession>
<keyword evidence="6 7" id="KW-0472">Membrane</keyword>
<dbReference type="InterPro" id="IPR000515">
    <property type="entry name" value="MetI-like"/>
</dbReference>
<dbReference type="EMBL" id="JACHMV010000001">
    <property type="protein sequence ID" value="MBB4774715.1"/>
    <property type="molecule type" value="Genomic_DNA"/>
</dbReference>
<dbReference type="Gene3D" id="1.10.3720.10">
    <property type="entry name" value="MetI-like"/>
    <property type="match status" value="1"/>
</dbReference>
<dbReference type="GO" id="GO:0005886">
    <property type="term" value="C:plasma membrane"/>
    <property type="evidence" value="ECO:0007669"/>
    <property type="project" value="UniProtKB-SubCell"/>
</dbReference>
<evidence type="ECO:0000313" key="13">
    <source>
        <dbReference type="Proteomes" id="UP001501427"/>
    </source>
</evidence>
<keyword evidence="3" id="KW-1003">Cell membrane</keyword>
<dbReference type="PANTHER" id="PTHR43386:SF1">
    <property type="entry name" value="D,D-DIPEPTIDE TRANSPORT SYSTEM PERMEASE PROTEIN DDPC-RELATED"/>
    <property type="match status" value="1"/>
</dbReference>
<feature type="transmembrane region" description="Helical" evidence="7">
    <location>
        <begin position="161"/>
        <end position="180"/>
    </location>
</feature>
<evidence type="ECO:0000313" key="12">
    <source>
        <dbReference type="Proteomes" id="UP000549343"/>
    </source>
</evidence>
<dbReference type="InterPro" id="IPR035906">
    <property type="entry name" value="MetI-like_sf"/>
</dbReference>
<evidence type="ECO:0000313" key="11">
    <source>
        <dbReference type="EMBL" id="MBB4774715.1"/>
    </source>
</evidence>
<feature type="region of interest" description="Disordered" evidence="8">
    <location>
        <begin position="1"/>
        <end position="29"/>
    </location>
</feature>
<comment type="caution">
    <text evidence="11">The sequence shown here is derived from an EMBL/GenBank/DDBJ whole genome shotgun (WGS) entry which is preliminary data.</text>
</comment>
<dbReference type="SUPFAM" id="SSF161098">
    <property type="entry name" value="MetI-like"/>
    <property type="match status" value="1"/>
</dbReference>
<dbReference type="AlphaFoldDB" id="A0A7W7ICT1"/>
<keyword evidence="4 7" id="KW-0812">Transmembrane</keyword>
<dbReference type="RefSeq" id="WP_184883548.1">
    <property type="nucleotide sequence ID" value="NZ_BAAAHD010000025.1"/>
</dbReference>
<evidence type="ECO:0000256" key="2">
    <source>
        <dbReference type="ARBA" id="ARBA00022448"/>
    </source>
</evidence>
<evidence type="ECO:0000256" key="3">
    <source>
        <dbReference type="ARBA" id="ARBA00022475"/>
    </source>
</evidence>
<dbReference type="GO" id="GO:0055085">
    <property type="term" value="P:transmembrane transport"/>
    <property type="evidence" value="ECO:0007669"/>
    <property type="project" value="InterPro"/>
</dbReference>
<comment type="subcellular location">
    <subcellularLocation>
        <location evidence="1 7">Cell membrane</location>
        <topology evidence="1 7">Multi-pass membrane protein</topology>
    </subcellularLocation>
</comment>
<dbReference type="PANTHER" id="PTHR43386">
    <property type="entry name" value="OLIGOPEPTIDE TRANSPORT SYSTEM PERMEASE PROTEIN APPC"/>
    <property type="match status" value="1"/>
</dbReference>
<evidence type="ECO:0000256" key="8">
    <source>
        <dbReference type="SAM" id="MobiDB-lite"/>
    </source>
</evidence>
<evidence type="ECO:0000313" key="10">
    <source>
        <dbReference type="EMBL" id="GAA0565471.1"/>
    </source>
</evidence>
<evidence type="ECO:0000259" key="9">
    <source>
        <dbReference type="PROSITE" id="PS50928"/>
    </source>
</evidence>
<evidence type="ECO:0000256" key="5">
    <source>
        <dbReference type="ARBA" id="ARBA00022989"/>
    </source>
</evidence>
<feature type="transmembrane region" description="Helical" evidence="7">
    <location>
        <begin position="264"/>
        <end position="286"/>
    </location>
</feature>
<evidence type="ECO:0000256" key="6">
    <source>
        <dbReference type="ARBA" id="ARBA00023136"/>
    </source>
</evidence>
<dbReference type="PROSITE" id="PS50928">
    <property type="entry name" value="ABC_TM1"/>
    <property type="match status" value="1"/>
</dbReference>
<keyword evidence="2 7" id="KW-0813">Transport</keyword>
<reference evidence="10" key="4">
    <citation type="submission" date="2023-12" db="EMBL/GenBank/DDBJ databases">
        <authorList>
            <person name="Sun Q."/>
            <person name="Inoue M."/>
        </authorList>
    </citation>
    <scope>NUCLEOTIDE SEQUENCE</scope>
    <source>
        <strain evidence="10">JCM 10667</strain>
    </source>
</reference>
<feature type="domain" description="ABC transmembrane type-1" evidence="9">
    <location>
        <begin position="99"/>
        <end position="287"/>
    </location>
</feature>
<reference evidence="11 12" key="3">
    <citation type="submission" date="2020-08" db="EMBL/GenBank/DDBJ databases">
        <title>Sequencing the genomes of 1000 actinobacteria strains.</title>
        <authorList>
            <person name="Klenk H.-P."/>
        </authorList>
    </citation>
    <scope>NUCLEOTIDE SEQUENCE [LARGE SCALE GENOMIC DNA]</scope>
    <source>
        <strain evidence="11 12">DSM 44772</strain>
    </source>
</reference>
<sequence>MKSKIDGAGPPPVLPAEPGLDGRAPARTRPKGRRRVGVWLAGAWLALVISVALLADVLPLADPTVNIAPAESAPFGAWPEFLGTDRLGRSVLSRLAHGAQVSLLIGVLATVFGMAAGVAMGMLSAVRPASDFVLGALTDSLLAVPGVVLLLALGATMGAGLTPLVLGLALYAMPSFARLARGTTRTVHGRPHVQAAQVMGAGQFRILVREILPAVLRPVIAYSVVVLASLVVAEASVSYLGLGVPPPTPTWGGMISDGQSSLDQAPYLVLVPAAILFITVLSLGVLGRSSRQGNP</sequence>
<evidence type="ECO:0000256" key="4">
    <source>
        <dbReference type="ARBA" id="ARBA00022692"/>
    </source>
</evidence>
<evidence type="ECO:0000256" key="1">
    <source>
        <dbReference type="ARBA" id="ARBA00004651"/>
    </source>
</evidence>
<gene>
    <name evidence="11" type="ORF">F4557_003133</name>
    <name evidence="10" type="ORF">GCM10009546_29600</name>
</gene>
<reference evidence="10" key="1">
    <citation type="journal article" date="2014" name="Int. J. Syst. Evol. Microbiol.">
        <title>Complete genome of a new Firmicutes species belonging to the dominant human colonic microbiota ('Ruminococcus bicirculans') reveals two chromosomes and a selective capacity to utilize plant glucans.</title>
        <authorList>
            <consortium name="NISC Comparative Sequencing Program"/>
            <person name="Wegmann U."/>
            <person name="Louis P."/>
            <person name="Goesmann A."/>
            <person name="Henrissat B."/>
            <person name="Duncan S.H."/>
            <person name="Flint H.J."/>
        </authorList>
    </citation>
    <scope>NUCLEOTIDE SEQUENCE</scope>
    <source>
        <strain evidence="10">JCM 10667</strain>
    </source>
</reference>
<dbReference type="CDD" id="cd06261">
    <property type="entry name" value="TM_PBP2"/>
    <property type="match status" value="1"/>
</dbReference>
<keyword evidence="5 7" id="KW-1133">Transmembrane helix</keyword>
<name>A0A7W7ICT1_9ACTN</name>
<dbReference type="Pfam" id="PF00528">
    <property type="entry name" value="BPD_transp_1"/>
    <property type="match status" value="1"/>
</dbReference>
<feature type="transmembrane region" description="Helical" evidence="7">
    <location>
        <begin position="219"/>
        <end position="244"/>
    </location>
</feature>
<evidence type="ECO:0000256" key="7">
    <source>
        <dbReference type="RuleBase" id="RU363032"/>
    </source>
</evidence>
<proteinExistence type="inferred from homology"/>